<evidence type="ECO:0000256" key="2">
    <source>
        <dbReference type="ARBA" id="ARBA00022837"/>
    </source>
</evidence>
<evidence type="ECO:0000256" key="3">
    <source>
        <dbReference type="ARBA" id="ARBA00023043"/>
    </source>
</evidence>
<dbReference type="InterPro" id="IPR002048">
    <property type="entry name" value="EF_hand_dom"/>
</dbReference>
<dbReference type="SMART" id="SM00054">
    <property type="entry name" value="EFh"/>
    <property type="match status" value="3"/>
</dbReference>
<protein>
    <recommendedName>
        <fullName evidence="5">EF-hand domain-containing protein</fullName>
    </recommendedName>
</protein>
<feature type="domain" description="EF-hand" evidence="5">
    <location>
        <begin position="388"/>
        <end position="423"/>
    </location>
</feature>
<feature type="repeat" description="ANK" evidence="4">
    <location>
        <begin position="59"/>
        <end position="91"/>
    </location>
</feature>
<dbReference type="PROSITE" id="PS50297">
    <property type="entry name" value="ANK_REP_REGION"/>
    <property type="match status" value="1"/>
</dbReference>
<organism evidence="6 7">
    <name type="scientific">Durusdinium trenchii</name>
    <dbReference type="NCBI Taxonomy" id="1381693"/>
    <lineage>
        <taxon>Eukaryota</taxon>
        <taxon>Sar</taxon>
        <taxon>Alveolata</taxon>
        <taxon>Dinophyceae</taxon>
        <taxon>Suessiales</taxon>
        <taxon>Symbiodiniaceae</taxon>
        <taxon>Durusdinium</taxon>
    </lineage>
</organism>
<proteinExistence type="predicted"/>
<dbReference type="Proteomes" id="UP001642484">
    <property type="component" value="Unassembled WGS sequence"/>
</dbReference>
<dbReference type="CDD" id="cd00051">
    <property type="entry name" value="EFh"/>
    <property type="match status" value="1"/>
</dbReference>
<dbReference type="PROSITE" id="PS50222">
    <property type="entry name" value="EF_HAND_2"/>
    <property type="match status" value="2"/>
</dbReference>
<evidence type="ECO:0000313" key="7">
    <source>
        <dbReference type="Proteomes" id="UP001642484"/>
    </source>
</evidence>
<evidence type="ECO:0000313" key="6">
    <source>
        <dbReference type="EMBL" id="CAK9118369.1"/>
    </source>
</evidence>
<dbReference type="SMART" id="SM00248">
    <property type="entry name" value="ANK"/>
    <property type="match status" value="3"/>
</dbReference>
<evidence type="ECO:0000256" key="1">
    <source>
        <dbReference type="ARBA" id="ARBA00022737"/>
    </source>
</evidence>
<accession>A0ABP0T1Y3</accession>
<sequence>MARRAEGLIELGVDLSTPLFNEGGETLLMLAAEQGWIKLCRHLCGILTRRSLDAQEEESGYTALFYATRANQLEIIKLLLDAKASPQLCSARAGATPLHVACHAEAARALLAAKAEAPSEAAEALGLAKSEEIRQLWSEARAEAARVSKPLRRRRVVYEEEDTLDIQWHCSGEIFVRSIGPKDKAKEAGVRPGWTLKTVDSQKPVERDLRRKPPVQLEFQRPLELPDDFWHGHLAELIDQRQKARDDTSERHTRAWASKARAEGGATLLRGTTKWKEVRVPGRLPLVTESNGRWKHRETFQSGFADEATYSEKLRRSAPASRCGSGSVSTMSSVASTPREKLPCRSLFRSQESDSDVEARAALAARPALRAIQLDSLSALTAQRSERGRAAVLKASFSAADKDRDNQLSRAEFSLMLRRAFPEMSRQQIDKEWAIADCQGTGSISFNEFVEWLRPEDDALTHIPLLASFRLWDLSESGGISFKEMDFTLKKGRTGLSEKEIDELLLEIHAWSGDLSFLDFAQILFPPESHLTGRSNL</sequence>
<dbReference type="SUPFAM" id="SSF47473">
    <property type="entry name" value="EF-hand"/>
    <property type="match status" value="1"/>
</dbReference>
<dbReference type="PANTHER" id="PTHR24173">
    <property type="entry name" value="ANKYRIN REPEAT CONTAINING"/>
    <property type="match status" value="1"/>
</dbReference>
<keyword evidence="2" id="KW-0106">Calcium</keyword>
<dbReference type="Gene3D" id="1.10.238.10">
    <property type="entry name" value="EF-hand"/>
    <property type="match status" value="2"/>
</dbReference>
<dbReference type="InterPro" id="IPR036770">
    <property type="entry name" value="Ankyrin_rpt-contain_sf"/>
</dbReference>
<dbReference type="InterPro" id="IPR011992">
    <property type="entry name" value="EF-hand-dom_pair"/>
</dbReference>
<dbReference type="Pfam" id="PF12796">
    <property type="entry name" value="Ank_2"/>
    <property type="match status" value="1"/>
</dbReference>
<dbReference type="InterPro" id="IPR018247">
    <property type="entry name" value="EF_Hand_1_Ca_BS"/>
</dbReference>
<keyword evidence="1" id="KW-0677">Repeat</keyword>
<dbReference type="InterPro" id="IPR002110">
    <property type="entry name" value="Ankyrin_rpt"/>
</dbReference>
<evidence type="ECO:0000259" key="5">
    <source>
        <dbReference type="PROSITE" id="PS50222"/>
    </source>
</evidence>
<dbReference type="EMBL" id="CAXAMN010028983">
    <property type="protein sequence ID" value="CAK9118369.1"/>
    <property type="molecule type" value="Genomic_DNA"/>
</dbReference>
<evidence type="ECO:0000256" key="4">
    <source>
        <dbReference type="PROSITE-ProRule" id="PRU00023"/>
    </source>
</evidence>
<reference evidence="6 7" key="1">
    <citation type="submission" date="2024-02" db="EMBL/GenBank/DDBJ databases">
        <authorList>
            <person name="Chen Y."/>
            <person name="Shah S."/>
            <person name="Dougan E. K."/>
            <person name="Thang M."/>
            <person name="Chan C."/>
        </authorList>
    </citation>
    <scope>NUCLEOTIDE SEQUENCE [LARGE SCALE GENOMIC DNA]</scope>
</reference>
<dbReference type="PANTHER" id="PTHR24173:SF74">
    <property type="entry name" value="ANKYRIN REPEAT DOMAIN-CONTAINING PROTEIN 16"/>
    <property type="match status" value="1"/>
</dbReference>
<gene>
    <name evidence="6" type="ORF">CCMP2556_LOCUS55465</name>
</gene>
<dbReference type="SUPFAM" id="SSF48403">
    <property type="entry name" value="Ankyrin repeat"/>
    <property type="match status" value="1"/>
</dbReference>
<comment type="caution">
    <text evidence="6">The sequence shown here is derived from an EMBL/GenBank/DDBJ whole genome shotgun (WGS) entry which is preliminary data.</text>
</comment>
<keyword evidence="3 4" id="KW-0040">ANK repeat</keyword>
<dbReference type="Pfam" id="PF13499">
    <property type="entry name" value="EF-hand_7"/>
    <property type="match status" value="1"/>
</dbReference>
<dbReference type="PROSITE" id="PS00018">
    <property type="entry name" value="EF_HAND_1"/>
    <property type="match status" value="1"/>
</dbReference>
<dbReference type="Gene3D" id="1.25.40.20">
    <property type="entry name" value="Ankyrin repeat-containing domain"/>
    <property type="match status" value="1"/>
</dbReference>
<feature type="domain" description="EF-hand" evidence="5">
    <location>
        <begin position="424"/>
        <end position="459"/>
    </location>
</feature>
<name>A0ABP0T1Y3_9DINO</name>
<keyword evidence="7" id="KW-1185">Reference proteome</keyword>
<dbReference type="PROSITE" id="PS50088">
    <property type="entry name" value="ANK_REPEAT"/>
    <property type="match status" value="1"/>
</dbReference>